<accession>A0A8S5MPJ6</accession>
<name>A0A8S5MPJ6_9CAUD</name>
<reference evidence="1" key="1">
    <citation type="journal article" date="2021" name="Proc. Natl. Acad. Sci. U.S.A.">
        <title>A Catalog of Tens of Thousands of Viruses from Human Metagenomes Reveals Hidden Associations with Chronic Diseases.</title>
        <authorList>
            <person name="Tisza M.J."/>
            <person name="Buck C.B."/>
        </authorList>
    </citation>
    <scope>NUCLEOTIDE SEQUENCE</scope>
    <source>
        <strain evidence="1">CtiHu16</strain>
    </source>
</reference>
<protein>
    <submittedName>
        <fullName evidence="1">Uncharacterized protein</fullName>
    </submittedName>
</protein>
<dbReference type="EMBL" id="BK014955">
    <property type="protein sequence ID" value="DAD84233.1"/>
    <property type="molecule type" value="Genomic_DNA"/>
</dbReference>
<proteinExistence type="predicted"/>
<sequence>MSREYRISWNENQLRKLNSAVRKYNNALRRAAKADPLAHIYLPQEVSYKELKSSITTARALKNTVNRLNRVTRPKALEPVQQQDGSIVTRYERHEYAVLRSVRERKKSMRAKAEGVVQPTANAGTLKQAALSRDARPVSTLGAGAIRRFIETQSRELNMSNEEQVRRYYTNYMKALWSVFGGFPEHDADIAHIEEMILTMAKYDWKALVKAIEDSPSIEYIYGPQEREAKMKKILGYWMNVRAV</sequence>
<evidence type="ECO:0000313" key="1">
    <source>
        <dbReference type="EMBL" id="DAD84233.1"/>
    </source>
</evidence>
<organism evidence="1">
    <name type="scientific">Podoviridae sp. ctiHu16</name>
    <dbReference type="NCBI Taxonomy" id="2826571"/>
    <lineage>
        <taxon>Viruses</taxon>
        <taxon>Duplodnaviria</taxon>
        <taxon>Heunggongvirae</taxon>
        <taxon>Uroviricota</taxon>
        <taxon>Caudoviricetes</taxon>
    </lineage>
</organism>